<feature type="compositionally biased region" description="Acidic residues" evidence="1">
    <location>
        <begin position="109"/>
        <end position="120"/>
    </location>
</feature>
<evidence type="ECO:0000313" key="3">
    <source>
        <dbReference type="Proteomes" id="UP000600918"/>
    </source>
</evidence>
<comment type="caution">
    <text evidence="2">The sequence shown here is derived from an EMBL/GenBank/DDBJ whole genome shotgun (WGS) entry which is preliminary data.</text>
</comment>
<evidence type="ECO:0000313" key="2">
    <source>
        <dbReference type="EMBL" id="KAF7429091.1"/>
    </source>
</evidence>
<feature type="compositionally biased region" description="Acidic residues" evidence="1">
    <location>
        <begin position="1"/>
        <end position="11"/>
    </location>
</feature>
<dbReference type="AlphaFoldDB" id="A0A834UBD5"/>
<dbReference type="Proteomes" id="UP000600918">
    <property type="component" value="Unassembled WGS sequence"/>
</dbReference>
<sequence>MKEVEEEEEEEEMRRPLIRHLSEGAGGAGEGATKKRQQGTKEEDRIVGYPWTCREYGHHLSSSDLLKVPTVLESRANSATKTSPPRSVSSQEARLGIHSIEPTNKEKEENEEEEEEEEEVMVEVEVEVVNSLSNKLVVPGALSHKHYHQHHKPLLPSLSSPPLPTFILVLTMDKRVEKMNQRSRD</sequence>
<dbReference type="EMBL" id="JACSDY010000004">
    <property type="protein sequence ID" value="KAF7429091.1"/>
    <property type="molecule type" value="Genomic_DNA"/>
</dbReference>
<evidence type="ECO:0000256" key="1">
    <source>
        <dbReference type="SAM" id="MobiDB-lite"/>
    </source>
</evidence>
<gene>
    <name evidence="2" type="ORF">H0235_005489</name>
</gene>
<feature type="region of interest" description="Disordered" evidence="1">
    <location>
        <begin position="1"/>
        <end position="44"/>
    </location>
</feature>
<keyword evidence="3" id="KW-1185">Reference proteome</keyword>
<reference evidence="2" key="1">
    <citation type="journal article" date="2020" name="G3 (Bethesda)">
        <title>High-Quality Assemblies for Three Invasive Social Wasps from the &lt;i&gt;Vespula&lt;/i&gt; Genus.</title>
        <authorList>
            <person name="Harrop T.W.R."/>
            <person name="Guhlin J."/>
            <person name="McLaughlin G.M."/>
            <person name="Permina E."/>
            <person name="Stockwell P."/>
            <person name="Gilligan J."/>
            <person name="Le Lec M.F."/>
            <person name="Gruber M.A.M."/>
            <person name="Quinn O."/>
            <person name="Lovegrove M."/>
            <person name="Duncan E.J."/>
            <person name="Remnant E.J."/>
            <person name="Van Eeckhoven J."/>
            <person name="Graham B."/>
            <person name="Knapp R.A."/>
            <person name="Langford K.W."/>
            <person name="Kronenberg Z."/>
            <person name="Press M.O."/>
            <person name="Eacker S.M."/>
            <person name="Wilson-Rankin E.E."/>
            <person name="Purcell J."/>
            <person name="Lester P.J."/>
            <person name="Dearden P.K."/>
        </authorList>
    </citation>
    <scope>NUCLEOTIDE SEQUENCE</scope>
    <source>
        <strain evidence="2">Volc-1</strain>
    </source>
</reference>
<protein>
    <submittedName>
        <fullName evidence="2">Uncharacterized protein</fullName>
    </submittedName>
</protein>
<accession>A0A834UBD5</accession>
<proteinExistence type="predicted"/>
<name>A0A834UBD5_VESPE</name>
<feature type="region of interest" description="Disordered" evidence="1">
    <location>
        <begin position="75"/>
        <end position="120"/>
    </location>
</feature>
<organism evidence="2 3">
    <name type="scientific">Vespula pensylvanica</name>
    <name type="common">Western yellow jacket</name>
    <name type="synonym">Wasp</name>
    <dbReference type="NCBI Taxonomy" id="30213"/>
    <lineage>
        <taxon>Eukaryota</taxon>
        <taxon>Metazoa</taxon>
        <taxon>Ecdysozoa</taxon>
        <taxon>Arthropoda</taxon>
        <taxon>Hexapoda</taxon>
        <taxon>Insecta</taxon>
        <taxon>Pterygota</taxon>
        <taxon>Neoptera</taxon>
        <taxon>Endopterygota</taxon>
        <taxon>Hymenoptera</taxon>
        <taxon>Apocrita</taxon>
        <taxon>Aculeata</taxon>
        <taxon>Vespoidea</taxon>
        <taxon>Vespidae</taxon>
        <taxon>Vespinae</taxon>
        <taxon>Vespula</taxon>
    </lineage>
</organism>
<feature type="compositionally biased region" description="Polar residues" evidence="1">
    <location>
        <begin position="75"/>
        <end position="92"/>
    </location>
</feature>